<keyword evidence="10" id="KW-1185">Reference proteome</keyword>
<gene>
    <name evidence="9" type="ORF">XA26_19950</name>
</gene>
<feature type="domain" description="Acyl-CoA dehydrogenase/oxidase N-terminal" evidence="8">
    <location>
        <begin position="377"/>
        <end position="455"/>
    </location>
</feature>
<feature type="domain" description="Acyl-CoA oxidase/dehydrogenase middle" evidence="7">
    <location>
        <begin position="460"/>
        <end position="553"/>
    </location>
</feature>
<name>A0A0N9YEW0_MYCFO</name>
<dbReference type="EC" id="1.3.8.1" evidence="9"/>
<dbReference type="GO" id="GO:0005886">
    <property type="term" value="C:plasma membrane"/>
    <property type="evidence" value="ECO:0007669"/>
    <property type="project" value="TreeGrafter"/>
</dbReference>
<keyword evidence="4" id="KW-0274">FAD</keyword>
<dbReference type="AlphaFoldDB" id="A0A0N9YEW0"/>
<dbReference type="SUPFAM" id="SSF47203">
    <property type="entry name" value="Acyl-CoA dehydrogenase C-terminal domain-like"/>
    <property type="match status" value="1"/>
</dbReference>
<comment type="similarity">
    <text evidence="2">Belongs to the acyl-CoA dehydrogenase family.</text>
</comment>
<feature type="domain" description="Acyl-CoA dehydrogenase/oxidase C-terminal" evidence="6">
    <location>
        <begin position="566"/>
        <end position="711"/>
    </location>
</feature>
<evidence type="ECO:0000256" key="5">
    <source>
        <dbReference type="ARBA" id="ARBA00023002"/>
    </source>
</evidence>
<proteinExistence type="inferred from homology"/>
<evidence type="ECO:0000259" key="7">
    <source>
        <dbReference type="Pfam" id="PF02770"/>
    </source>
</evidence>
<dbReference type="Gene3D" id="2.40.110.10">
    <property type="entry name" value="Butyryl-CoA Dehydrogenase, subunit A, domain 2"/>
    <property type="match status" value="1"/>
</dbReference>
<evidence type="ECO:0000313" key="10">
    <source>
        <dbReference type="Proteomes" id="UP000057134"/>
    </source>
</evidence>
<evidence type="ECO:0000259" key="8">
    <source>
        <dbReference type="Pfam" id="PF02771"/>
    </source>
</evidence>
<accession>A0A0N9YEW0</accession>
<protein>
    <submittedName>
        <fullName evidence="9">Butyryl-CoA dehydrogenase</fullName>
        <ecNumber evidence="9">1.3.8.1</ecNumber>
    </submittedName>
</protein>
<dbReference type="PANTHER" id="PTHR43292:SF4">
    <property type="entry name" value="ACYL-COA DEHYDROGENASE FADE34"/>
    <property type="match status" value="1"/>
</dbReference>
<keyword evidence="5 9" id="KW-0560">Oxidoreductase</keyword>
<dbReference type="FunFam" id="2.40.110.10:FF:000011">
    <property type="entry name" value="Acyl-CoA dehydrogenase FadE34"/>
    <property type="match status" value="1"/>
</dbReference>
<dbReference type="Pfam" id="PF02771">
    <property type="entry name" value="Acyl-CoA_dh_N"/>
    <property type="match status" value="2"/>
</dbReference>
<dbReference type="GO" id="GO:0016937">
    <property type="term" value="F:short-chain fatty acyl-CoA dehydrogenase activity"/>
    <property type="evidence" value="ECO:0007669"/>
    <property type="project" value="UniProtKB-EC"/>
</dbReference>
<comment type="cofactor">
    <cofactor evidence="1">
        <name>FAD</name>
        <dbReference type="ChEBI" id="CHEBI:57692"/>
    </cofactor>
</comment>
<dbReference type="EMBL" id="CP011269">
    <property type="protein sequence ID" value="ALI25841.1"/>
    <property type="molecule type" value="Genomic_DNA"/>
</dbReference>
<sequence length="722" mass="77042">MSLAIEAEHVDLASAVDDFINRYDVRNSAREQLDLPSDQLPGYWKELGRTGFLAVHIAEGFGGAGAGIDELAVVVERFGYAMASGPLLSTVMASAILADLAPDELKADLLPGLASGELVGAVGLGATIAGTEDTVCGRADVVLSADLADVLVLNCGEAVLIVRSGTGGVSVEADPSLDPTRRVATVRLEGVRRSDVIELPDSRSRALAIQRTLLAADAAAGAVRCCVTATEYAKSRKQFGVVIGSFQAVKHHCVDMFIAQERATAAVWDACRARHDGPEQFELAAAAALHEATAAFVENAKVNIQVHGGIGFTWEHDAHIFLRRSLTCAGLQSDDLPASIVSAARHGVSRTMSIRLPEGEEDRRQAVRLDARMLAGSPPEKLRYELVMTGYLQPHWPVPWGRGADAVEQLIIDEEFRRAGVRRPDLGIGSWIIQTLIQHGTCEQVDRWVRPALNGNTVWCQLFSEPEAGSDAAAIRTRGVKVDGGWLVTGQKVWTSGAHQSHFGLATIRTDPDLPKHAGITTVVIDLSSDGVDVRPLREATGEANFNEVFLDSVFVPDCDVVGEVNAGWRVVRSALGNERVSIGGGSANPLSIDPVGDFLRTDVADPAGVSAAEIGRFIIQDNVIRALNHRRVLRAITRSGGGPEGNITKLLTARHVQTAADLTFRLNRIATVSGRGEGVSYGHALIFSRAYSIGGGTTEIAKNQIGEQILGLPRDVTTPDR</sequence>
<dbReference type="Proteomes" id="UP000057134">
    <property type="component" value="Chromosome"/>
</dbReference>
<dbReference type="Gene3D" id="1.20.140.10">
    <property type="entry name" value="Butyryl-CoA Dehydrogenase, subunit A, domain 3"/>
    <property type="match status" value="2"/>
</dbReference>
<dbReference type="InterPro" id="IPR013786">
    <property type="entry name" value="AcylCoA_DH/ox_N"/>
</dbReference>
<dbReference type="InterPro" id="IPR036250">
    <property type="entry name" value="AcylCo_DH-like_C"/>
</dbReference>
<reference evidence="9 10" key="1">
    <citation type="journal article" date="2015" name="MBio">
        <title>Enzymatic Degradation of Phenazines Can Generate Energy and Protect Sensitive Organisms from Toxicity.</title>
        <authorList>
            <person name="Costa K.C."/>
            <person name="Bergkessel M."/>
            <person name="Saunders S."/>
            <person name="Korlach J."/>
            <person name="Newman D.K."/>
        </authorList>
    </citation>
    <scope>NUCLEOTIDE SEQUENCE [LARGE SCALE GENOMIC DNA]</scope>
    <source>
        <strain evidence="9 10">CT6</strain>
    </source>
</reference>
<dbReference type="Pfam" id="PF00441">
    <property type="entry name" value="Acyl-CoA_dh_1"/>
    <property type="match status" value="2"/>
</dbReference>
<dbReference type="InterPro" id="IPR052161">
    <property type="entry name" value="Mycobact_Acyl-CoA_DH"/>
</dbReference>
<dbReference type="InterPro" id="IPR046373">
    <property type="entry name" value="Acyl-CoA_Oxase/DH_mid-dom_sf"/>
</dbReference>
<dbReference type="RefSeq" id="WP_054601755.1">
    <property type="nucleotide sequence ID" value="NZ_CP011269.1"/>
</dbReference>
<evidence type="ECO:0000256" key="2">
    <source>
        <dbReference type="ARBA" id="ARBA00009347"/>
    </source>
</evidence>
<dbReference type="Gene3D" id="1.10.540.10">
    <property type="entry name" value="Acyl-CoA dehydrogenase/oxidase, N-terminal domain"/>
    <property type="match status" value="2"/>
</dbReference>
<evidence type="ECO:0000256" key="4">
    <source>
        <dbReference type="ARBA" id="ARBA00022827"/>
    </source>
</evidence>
<dbReference type="KEGG" id="mft:XA26_19950"/>
<dbReference type="PATRIC" id="fig|1766.6.peg.1981"/>
<dbReference type="GO" id="GO:0050660">
    <property type="term" value="F:flavin adenine dinucleotide binding"/>
    <property type="evidence" value="ECO:0007669"/>
    <property type="project" value="InterPro"/>
</dbReference>
<keyword evidence="3" id="KW-0285">Flavoprotein</keyword>
<evidence type="ECO:0000256" key="3">
    <source>
        <dbReference type="ARBA" id="ARBA00022630"/>
    </source>
</evidence>
<dbReference type="InterPro" id="IPR006091">
    <property type="entry name" value="Acyl-CoA_Oxase/DH_mid-dom"/>
</dbReference>
<evidence type="ECO:0000256" key="1">
    <source>
        <dbReference type="ARBA" id="ARBA00001974"/>
    </source>
</evidence>
<evidence type="ECO:0000259" key="6">
    <source>
        <dbReference type="Pfam" id="PF00441"/>
    </source>
</evidence>
<dbReference type="SUPFAM" id="SSF56645">
    <property type="entry name" value="Acyl-CoA dehydrogenase NM domain-like"/>
    <property type="match status" value="2"/>
</dbReference>
<organism evidence="9 10">
    <name type="scientific">Mycolicibacterium fortuitum</name>
    <name type="common">Mycobacterium fortuitum</name>
    <dbReference type="NCBI Taxonomy" id="1766"/>
    <lineage>
        <taxon>Bacteria</taxon>
        <taxon>Bacillati</taxon>
        <taxon>Actinomycetota</taxon>
        <taxon>Actinomycetes</taxon>
        <taxon>Mycobacteriales</taxon>
        <taxon>Mycobacteriaceae</taxon>
        <taxon>Mycolicibacterium</taxon>
    </lineage>
</organism>
<dbReference type="InterPro" id="IPR009075">
    <property type="entry name" value="AcylCo_DH/oxidase_C"/>
</dbReference>
<feature type="domain" description="Acyl-CoA dehydrogenase/oxidase N-terminal" evidence="8">
    <location>
        <begin position="7"/>
        <end position="117"/>
    </location>
</feature>
<evidence type="ECO:0000313" key="9">
    <source>
        <dbReference type="EMBL" id="ALI25841.1"/>
    </source>
</evidence>
<dbReference type="STRING" id="1766.XA26_19950"/>
<dbReference type="PANTHER" id="PTHR43292">
    <property type="entry name" value="ACYL-COA DEHYDROGENASE"/>
    <property type="match status" value="1"/>
</dbReference>
<feature type="domain" description="Acyl-CoA dehydrogenase/oxidase C-terminal" evidence="6">
    <location>
        <begin position="205"/>
        <end position="326"/>
    </location>
</feature>
<dbReference type="InterPro" id="IPR009100">
    <property type="entry name" value="AcylCoA_DH/oxidase_NM_dom_sf"/>
</dbReference>
<dbReference type="Pfam" id="PF02770">
    <property type="entry name" value="Acyl-CoA_dh_M"/>
    <property type="match status" value="1"/>
</dbReference>
<dbReference type="InterPro" id="IPR037069">
    <property type="entry name" value="AcylCoA_DH/ox_N_sf"/>
</dbReference>